<organism evidence="3">
    <name type="scientific">Pristhesancus plagipennis</name>
    <name type="common">Common assassin bug</name>
    <dbReference type="NCBI Taxonomy" id="1955184"/>
    <lineage>
        <taxon>Eukaryota</taxon>
        <taxon>Metazoa</taxon>
        <taxon>Ecdysozoa</taxon>
        <taxon>Arthropoda</taxon>
        <taxon>Hexapoda</taxon>
        <taxon>Insecta</taxon>
        <taxon>Pterygota</taxon>
        <taxon>Neoptera</taxon>
        <taxon>Paraneoptera</taxon>
        <taxon>Hemiptera</taxon>
        <taxon>Heteroptera</taxon>
        <taxon>Panheteroptera</taxon>
        <taxon>Cimicomorpha</taxon>
        <taxon>Reduviidae</taxon>
        <taxon>Harpactorinae</taxon>
        <taxon>Harpactorini</taxon>
        <taxon>Pristhesancus</taxon>
    </lineage>
</organism>
<dbReference type="PANTHER" id="PTHR32305:SF15">
    <property type="entry name" value="PROTEIN RHSA-RELATED"/>
    <property type="match status" value="1"/>
</dbReference>
<dbReference type="Gene3D" id="2.180.10.10">
    <property type="entry name" value="RHS repeat-associated core"/>
    <property type="match status" value="1"/>
</dbReference>
<sequence>MDFINSKVNLIKNMYRLNFQAQSLPLSNKTKFYQGKLIRDNNLQLYSIIDGKLTCFYLNNGKWQVFNIASENLDGTQQIYFSDILGTGQEILISKHTEGIKFYQYNNSQLTLINEDNDFHDLYNWSDADNIIKFGHIYNDKSLVGLLTKHKEFGLKFYCIMKSELNSDDTPIWPLDTNLNIFDNYQLNETKFYLTDLKHTGQDNIVARTKDGLNVYRFNENNLLEPIIDINCCKTLYDVNDNLFFSNVTGSLYEDVLHFNTSGLYLYRYDNVINKYSFINYHPLFSLVKGWTNKYMSTVTFLDINFDGNTEMIFTGPQNIGILSYNNINNNWQSLLDNYKLNIDQRHGLVMHVVPQIDYPILLTYYPQRLQWAYIQEIDSTVIEEHEAPNNNNNDNNSASYDNNKNNLFTMVDPPSDKDIVFLRDQLDCSFITNAVDTTTGTVKFMVPLVNIPNLTTKLNIFYDGSSTADILGTGWSLPQNLIVLNHAFSVFPEDSKYYLVYQSVYQELIFNSRNSTENIYKFKIKNASAKMASFQITYYKIKERWEVKSGELKQIYGNINGKDLSEPVVKESSWINWRGVGSSSKDKIEVAVGWYLTQVSDQYNNTLNYSYFQVNKLSSENNGLKKEIYLKQITNNAGNSIDLKYKEITADEAVGLKSKNSVNKLYLEGYSVNTSCVTQEVDFIYTLRNHKRLLSSIVQKNDQPVLQFTYNNDYLISKIAFTNRASTEYYYHTIGELLPFAHESQEKVITAHKNYKILYGTSYTVVSYLNSEGYLEMKIFNEKLDNELYSSGSKSEETRVPLLGKHDIKFYEMLIGNNYFAVKLWYDKNIDLYLFRWNKSKLLLPPKNYMFTDETIIRVDKDFIAVNDINSKPFLIEWNDKEERWTTITLGNNSNGLISTIASFNRNVLVYNDQDLIIWYKNNNDEWINKIIKHLPSLLTNIKDALNRFNLGSDAYKFIHYQSRSSVLQISNNLILLSTWGLNRTQFYSRINLFVLNDKHEIALENMKQIQHENLQTYTKLYEDQRGNKYNCRYNQEGNKFRLQIDSFSGPVKDYLDDLGRNRTKEIKDTRMSKKERTKLLKDLNDYLNNQRAEFKKNATEALEKNVLLVDYGKYLGTLRAPIALSDNLKFNFTGSEWNVERIEKKKQKKNDSSEMLGDRFMLYQADAGSSIKLFGVNSKGQRENRYLIDLNVKHFNQTLNRYPIYLGYQGENSVGHVVQFTSNGSIGEPFSLPEREKLSFLSGFQGIFTEISYKEGGLNLIYRSLIGIERLVSISLITQSTLTYDENMKRITGYEYNLTSAKALDDSIFCEQTVLKPGNDQKSFGWIEETVLANASSKVIYNGHGEVVKTIRKAFTADEDKENENIPRNSTAFDKSNKLPVAYFFPYNIDSEQVSYYGFEDYEVNSIRNDRKNNLKRWILNDSSITRNKYPFTGTNYLQLNSGESIKARFNLSNHNMTFIASTWLRPQFEMPDVGSTTPYLKIIASTEDGKDNVGFLSEVRLQSGAWYYLESFVNLYYARLTLNKNRSDNSNSTLLLNPNINVNIIISPESNSTLDVDHVRFSPITCRFRANVYSSNTRNLKEEIQFNGLVKRYIYDKYKEKIATINEYGQLTEFSTYSKVTSIGAIPQPLSNIMVQSDSGFYEDFSSDSLTYWNVKEPKNFKISPGFLHHTSHNSDKLSLRRSAVNPNSYGLRLMYSLKSKNAKINFNAAIDIFQGNEGCFMSIMSNKLAAPTTGELVMVIEKNRIFVWLDGGLYVDSGNVDFSARNNSSLVDIEVEGSVLLKDVMVFNDLSVSVTYFNLIGEKMQELKLEDEDNVIVTEYLYDPIGRQSITTKPMRIKREKAHKMLAYYSTFVLNRNPFLEDSVWKTGILKGKPIGNSVIGEYDYSEIKYNNDVLENERIVGYPGKEFSTFGSFSKKYGTTCNIMFLTNLYPPGEGYTYRTEYKPGGVLEVSVLDSKDNNVARHIHVPGGQDLLSTYEYDRNNRLVMLLPPLYHEKVKTTFKLYPQLHSISTEELELQTLLGTHLSYDDAGNILTKKTCDSGKVENIFDKNGLLKFVVYYNFQDGRKVDKIIYFNYDAFFRIQNSGLLTTSVPVNRLLDTIHNNTKIYQEFHYNDADSEPIVRGRVRRTITFNEEVPFFEEFQINDHEKTTNKRITIPINEDKPLYVEINKRYVGDKVKDVAYPIEFQNEPFVLTYEYNKLGKIQSIGVPNNVSIFFSFAYNPSGQVMREVHCPYSMNSFTRHYSYNSPGFLISLKDKYLTEDIAYTEPGYGGFGYGDGTITRTEFQATWHNSTINDNIALNEQSFSNRNINAEESKLCYNKLKEAGYIDHLNHQKKIFYPQLELNMPMICTYGTNARYISKILGQKGFPSRYGHTYDYGNHLELTKAKYFVGAERPTPLQPDIFARDIPTLNGNTTLSQKIWQILKDSRYLIEDHDKDNLTKAHAKRGRSFIRSSLAEDLRNIDADNTMYLLNIAQLLASSFAKSRTLSISDFINIFSKWKSNGNLSIKERNDAVQIYKMLEKNNYLKNPLSKEFLTVLKEFPDIVSDVVRILRMYFGTELGEAEFDVESYGIDVNGNHKHYYTGFDRFEINYQNNTNRIESVKFKSFSESTPEQTFPMKHDSSGNVVQAMHKGIKQIEYDPVLNRASKIHLIDGRCVTFAYDSQGERIFKKVENKLGHVIKEVHYIRDELGRSLVERELTYISAEMPPVLFTTAYIYGPLGLIGFIRRDEFYSVVCDHENSIRLVIKNGEVVCAYDYLPYGNMMREFASYPEAHVSYRYTGQEWDEELGLYNYHARFYDPSIGRFYQFDPKGQYISPYKYAGNSPVSSVDPDGKFAFFIVFIIAAVVAAIGGGYLGAAAANRTFDLTKWNWKSSKTWLGLLGGIVGGALLPVGFAGSVAAFGALGLSTLGAVAATMGLGMAGAYISTAAANGQWDVTKWDFTSPDTWNALFTGFELGTGAAAGFKNVGSFYLSLTSKGKALFIGSTVAAGAVLVTSQGFASDWDLSNPEFWFGLMGAVVDDAPMFFRGATRFVSKNTGTIRKSLKKMRKFISQDKNYSSHFSKMKSEWIPVVKSSIKILSGAAEAGLSSYLVGSAVIDNFLKSDMNSAGTYLGLISGFLSGGHFGSAGKHFYKSIKHIKKTALSKKVVAMTEGISKHTVEEYNKILEVISIKLKYKKRKDSSLPPEVYEKYKRLIENVDPKRYIKKSSKLNKEGDVRNTAIAVGITDKYIISAFSSNEAPGLVMLFSHKKMNSPSFLHEKFLDVNLKIAGKEVAIRDDSALNRYYMNSVTKTQDGIKQRNINHFVADKENIRSIVASFKGISKNEVDNILSNLENHIIQHGYLKDRKKTLTHELNQSVNTAIRKQTSDTKKYIKEQNKILGEKLKQLKNPAFKEQHENLRKEITELKTHIRDKTREETNLKHFIIAQKDKVVDSMWKRLEKYEKELTFWSPINCAEMLILSANTKVKKIIKGAFGGFGQNTSDIKFLGTYKVRDTLLPFERCDHCKITTSHIRNIVTDPEWNEILNINLLKMANDKKISSIQKLYFLLPYQDPLLYINNPIEDYKNKTGIKVKRSVHSNSLIKRSMTVNENDILTKSATSGAATNKPFIVNLFSWFKRTYNGYLSIDENTPNYSHEEQFKTEETFSNSSSWFAKRWEDMVNVQSSLLLANVFVAKLFNTRLSFLANHDTVINYTDALAHAINITDRFENYIIHAATEFHLPEQTLTCMDFFYIQKLITAKIMSNRFQEISDILNRYLESNYPADIFDEYQIIYRETFLNKMAENINILMNNFFIEIFNEKKCEEAIVYSDKYQQFESSNNCKPGLICFESSNEDIHLLSSDVINSCTSTSI</sequence>
<feature type="transmembrane region" description="Helical" evidence="1">
    <location>
        <begin position="2986"/>
        <end position="3006"/>
    </location>
</feature>
<dbReference type="PANTHER" id="PTHR32305">
    <property type="match status" value="1"/>
</dbReference>
<feature type="transmembrane region" description="Helical" evidence="1">
    <location>
        <begin position="2906"/>
        <end position="2931"/>
    </location>
</feature>
<keyword evidence="1" id="KW-1133">Transmembrane helix</keyword>
<dbReference type="InterPro" id="IPR028047">
    <property type="entry name" value="Latrotoxin_C_dom"/>
</dbReference>
<keyword evidence="1" id="KW-0472">Membrane</keyword>
<reference evidence="3" key="1">
    <citation type="submission" date="2016-10" db="EMBL/GenBank/DDBJ databases">
        <title>The assassin bug Pristhesancus plagipennis produces two different types of venom.</title>
        <authorList>
            <person name="Walker A.A."/>
            <person name="Herzig V."/>
            <person name="Jin J."/>
            <person name="Fry B.G."/>
            <person name="King G.F."/>
        </authorList>
    </citation>
    <scope>NUCLEOTIDE SEQUENCE</scope>
</reference>
<feature type="transmembrane region" description="Helical" evidence="1">
    <location>
        <begin position="2882"/>
        <end position="2900"/>
    </location>
</feature>
<name>A0A2K8JRV5_PRIPG</name>
<accession>A0A2K8JRV5</accession>
<dbReference type="Pfam" id="PF15658">
    <property type="entry name" value="Latrotoxin_C"/>
    <property type="match status" value="1"/>
</dbReference>
<feature type="domain" description="Latrotoxin C-terminal" evidence="2">
    <location>
        <begin position="3667"/>
        <end position="3795"/>
    </location>
</feature>
<evidence type="ECO:0000256" key="1">
    <source>
        <dbReference type="SAM" id="Phobius"/>
    </source>
</evidence>
<evidence type="ECO:0000259" key="2">
    <source>
        <dbReference type="Pfam" id="PF15658"/>
    </source>
</evidence>
<keyword evidence="1" id="KW-0812">Transmembrane</keyword>
<dbReference type="InterPro" id="IPR050708">
    <property type="entry name" value="T6SS_VgrG/RHS"/>
</dbReference>
<dbReference type="NCBIfam" id="TIGR03696">
    <property type="entry name" value="Rhs_assc_core"/>
    <property type="match status" value="1"/>
</dbReference>
<feature type="transmembrane region" description="Helical" evidence="1">
    <location>
        <begin position="2841"/>
        <end position="2861"/>
    </location>
</feature>
<protein>
    <submittedName>
        <fullName evidence="3">Venom ankyrin-repeat-containing protein 1</fullName>
    </submittedName>
</protein>
<dbReference type="EMBL" id="KY030911">
    <property type="protein sequence ID" value="ATU82662.1"/>
    <property type="molecule type" value="mRNA"/>
</dbReference>
<dbReference type="InterPro" id="IPR022385">
    <property type="entry name" value="Rhs_assc_core"/>
</dbReference>
<proteinExistence type="evidence at transcript level"/>
<evidence type="ECO:0000313" key="3">
    <source>
        <dbReference type="EMBL" id="ATU82662.1"/>
    </source>
</evidence>